<organism evidence="2">
    <name type="scientific">Amphimedon queenslandica</name>
    <name type="common">Sponge</name>
    <dbReference type="NCBI Taxonomy" id="400682"/>
    <lineage>
        <taxon>Eukaryota</taxon>
        <taxon>Metazoa</taxon>
        <taxon>Porifera</taxon>
        <taxon>Demospongiae</taxon>
        <taxon>Heteroscleromorpha</taxon>
        <taxon>Haplosclerida</taxon>
        <taxon>Niphatidae</taxon>
        <taxon>Amphimedon</taxon>
    </lineage>
</organism>
<dbReference type="EnsemblMetazoa" id="Aqu2.1.17852_001">
    <property type="protein sequence ID" value="Aqu2.1.17852_001"/>
    <property type="gene ID" value="Aqu2.1.17852"/>
</dbReference>
<feature type="compositionally biased region" description="Polar residues" evidence="1">
    <location>
        <begin position="1"/>
        <end position="13"/>
    </location>
</feature>
<accession>A0A1X7TSB7</accession>
<dbReference type="InParanoid" id="A0A1X7TSB7"/>
<evidence type="ECO:0000313" key="2">
    <source>
        <dbReference type="EnsemblMetazoa" id="Aqu2.1.17852_001"/>
    </source>
</evidence>
<feature type="region of interest" description="Disordered" evidence="1">
    <location>
        <begin position="1"/>
        <end position="25"/>
    </location>
</feature>
<evidence type="ECO:0000256" key="1">
    <source>
        <dbReference type="SAM" id="MobiDB-lite"/>
    </source>
</evidence>
<proteinExistence type="predicted"/>
<protein>
    <submittedName>
        <fullName evidence="2">Uncharacterized protein</fullName>
    </submittedName>
</protein>
<sequence>LHFTSQQKLSQNLEQQEEEYHEEEQLITPATSNTIVVKLEDLELNERAVDLREWEEIQGLYSSGCCGKKCHSLFDKDDLMTVHWDL</sequence>
<name>A0A1X7TSB7_AMPQE</name>
<dbReference type="AlphaFoldDB" id="A0A1X7TSB7"/>
<reference evidence="2" key="1">
    <citation type="submission" date="2017-05" db="UniProtKB">
        <authorList>
            <consortium name="EnsemblMetazoa"/>
        </authorList>
    </citation>
    <scope>IDENTIFICATION</scope>
</reference>